<protein>
    <submittedName>
        <fullName evidence="1">Uncharacterized protein</fullName>
    </submittedName>
</protein>
<sequence>MHKYNSYQQLLKTPASFSKCWVSVATATVEGFCTGRATVEFVVTIDATAGFLMLLLLKEGLADRGFGFCIVAAGLVVKPFPIVVDVAAAFWLPGSVAFCVKLYVLTRVEAEYMESPPLRFSISLTISLNKPKSLLLVILLHTLPPIKSLRLSVCAAGASESELDDSPWGGILFETGIGADISKFLNFSRLINDAMRLMVPSRRIFSLGSACNGTGGGGCGGVVGAGRLGCKSFAIFTDFKGKFKVEFSNTGIEIIGLVFGLGLGGGKAGATPPICEAANTGVLFDKVPLDLESFCLAGCSGAALCEPLKLPLSVAASFNGLRVKPLNLPNIPFPKASLESLGDFNKAEFMSSVLLGVDFGKALAI</sequence>
<keyword evidence="2" id="KW-1185">Reference proteome</keyword>
<name>A0A1B0B2Q6_9MUSC</name>
<organism evidence="1 2">
    <name type="scientific">Glossina palpalis gambiensis</name>
    <dbReference type="NCBI Taxonomy" id="67801"/>
    <lineage>
        <taxon>Eukaryota</taxon>
        <taxon>Metazoa</taxon>
        <taxon>Ecdysozoa</taxon>
        <taxon>Arthropoda</taxon>
        <taxon>Hexapoda</taxon>
        <taxon>Insecta</taxon>
        <taxon>Pterygota</taxon>
        <taxon>Neoptera</taxon>
        <taxon>Endopterygota</taxon>
        <taxon>Diptera</taxon>
        <taxon>Brachycera</taxon>
        <taxon>Muscomorpha</taxon>
        <taxon>Hippoboscoidea</taxon>
        <taxon>Glossinidae</taxon>
        <taxon>Glossina</taxon>
    </lineage>
</organism>
<accession>A0A1B0B2Q6</accession>
<evidence type="ECO:0000313" key="2">
    <source>
        <dbReference type="Proteomes" id="UP000092460"/>
    </source>
</evidence>
<dbReference type="EMBL" id="JXJN01007687">
    <property type="status" value="NOT_ANNOTATED_CDS"/>
    <property type="molecule type" value="Genomic_DNA"/>
</dbReference>
<reference evidence="1" key="2">
    <citation type="submission" date="2020-05" db="UniProtKB">
        <authorList>
            <consortium name="EnsemblMetazoa"/>
        </authorList>
    </citation>
    <scope>IDENTIFICATION</scope>
    <source>
        <strain evidence="1">IAEA</strain>
    </source>
</reference>
<proteinExistence type="predicted"/>
<dbReference type="VEuPathDB" id="VectorBase:GPPI016997"/>
<evidence type="ECO:0000313" key="1">
    <source>
        <dbReference type="EnsemblMetazoa" id="GPPI016997-PA"/>
    </source>
</evidence>
<dbReference type="EnsemblMetazoa" id="GPPI016997-RA">
    <property type="protein sequence ID" value="GPPI016997-PA"/>
    <property type="gene ID" value="GPPI016997"/>
</dbReference>
<dbReference type="Proteomes" id="UP000092460">
    <property type="component" value="Unassembled WGS sequence"/>
</dbReference>
<dbReference type="AlphaFoldDB" id="A0A1B0B2Q6"/>
<reference evidence="2" key="1">
    <citation type="submission" date="2015-01" db="EMBL/GenBank/DDBJ databases">
        <authorList>
            <person name="Aksoy S."/>
            <person name="Warren W."/>
            <person name="Wilson R.K."/>
        </authorList>
    </citation>
    <scope>NUCLEOTIDE SEQUENCE [LARGE SCALE GENOMIC DNA]</scope>
    <source>
        <strain evidence="2">IAEA</strain>
    </source>
</reference>